<sequence length="905" mass="98123">MIVQYRVLGPLEVLLDGEPVPVPAGRGRVLLATLLLRANEIVPVPELVDRVWDGRPPAPDRAHKTLQMVVTRLRQSLGEANCVRTSSRGYTAEVGPGQLDLAEFRRLTARGEHRAALALWRGPVLGDVTSESLHREDVPELVEEQLTALERRIDEDLAGATDVLVPELRSLTEQHPLREAFWAQLMLALHRTGRQAEALAAYQTARRRLADELGTEPGARLREAQDEVLSGETPGSRVVPRQLPPAHPHFVGREAELARLTEVVAARPGEPVLISAINGIGGVGKTVLAVQWAHQVAHRFPDGQLHVDLRGFDTRAEPLDPHAAIRVFLQAMGVGEDDLPSSGDALVALYRSVLAGRRVLVLLDNARDADQVRPLLPGGTGNLVLITSRDHLSGLVDRAGARPVALDVMDDQAAVALLAGRIGAERTAAEPDAVARLVERCAGLPLALGIVAARAAYGDRLTVLAEELERERLDALDVDDPTTAVRAVFSWSLRSVSGEAATMFTVLGLHPGPDFTVEAAASLAASPVARAGTVIAELVAGSLLTEVGGGRYSRHDLLRDYAAERAAELPAAQRSAALGRMFDHYLHTSLVASDWLAAAPVDWTPLAPPADGAEVVALPDLAAAHSWYDRENQVLQRVVSVMVAANADDLAWRLAYSLHLYLVNGGRLAEAEAVETLGLEAAQRLDDAFALARLHRSLAGVHVAQRDFPKAEVQIRAAMRCEVLLGREDGQSNLARGLAYVYENQGRDGDALAVLLETYRLVERCSPREQASLRAELGRAYHRAGDHERGLALCLTADEWFREEYRDLPTSPMTGVRQTIADIYLKLGRVEEAVRHHTDAVGMMRVMRETLDLADALTELAGAHTAAGDRSSAREALAEALDIFERLEDKRAAEVRELLISLTNV</sequence>
<evidence type="ECO:0000256" key="3">
    <source>
        <dbReference type="ARBA" id="ARBA00023125"/>
    </source>
</evidence>
<dbReference type="Gene3D" id="1.10.10.10">
    <property type="entry name" value="Winged helix-like DNA-binding domain superfamily/Winged helix DNA-binding domain"/>
    <property type="match status" value="1"/>
</dbReference>
<dbReference type="SMART" id="SM01043">
    <property type="entry name" value="BTAD"/>
    <property type="match status" value="1"/>
</dbReference>
<dbReference type="InterPro" id="IPR027417">
    <property type="entry name" value="P-loop_NTPase"/>
</dbReference>
<dbReference type="InterPro" id="IPR051677">
    <property type="entry name" value="AfsR-DnrI-RedD_regulator"/>
</dbReference>
<proteinExistence type="inferred from homology"/>
<feature type="domain" description="OmpR/PhoB-type" evidence="7">
    <location>
        <begin position="1"/>
        <end position="94"/>
    </location>
</feature>
<dbReference type="PROSITE" id="PS51755">
    <property type="entry name" value="OMPR_PHOB"/>
    <property type="match status" value="1"/>
</dbReference>
<dbReference type="STRING" id="65499.SAMN04488000_101877"/>
<feature type="DNA-binding region" description="OmpR/PhoB-type" evidence="5">
    <location>
        <begin position="1"/>
        <end position="94"/>
    </location>
</feature>
<evidence type="ECO:0000256" key="1">
    <source>
        <dbReference type="ARBA" id="ARBA00005820"/>
    </source>
</evidence>
<dbReference type="Pfam" id="PF00486">
    <property type="entry name" value="Trans_reg_C"/>
    <property type="match status" value="1"/>
</dbReference>
<keyword evidence="2" id="KW-0805">Transcription regulation</keyword>
<evidence type="ECO:0000256" key="5">
    <source>
        <dbReference type="PROSITE-ProRule" id="PRU01091"/>
    </source>
</evidence>
<feature type="coiled-coil region" evidence="6">
    <location>
        <begin position="870"/>
        <end position="897"/>
    </location>
</feature>
<dbReference type="InterPro" id="IPR001867">
    <property type="entry name" value="OmpR/PhoB-type_DNA-bd"/>
</dbReference>
<dbReference type="InterPro" id="IPR011990">
    <property type="entry name" value="TPR-like_helical_dom_sf"/>
</dbReference>
<dbReference type="GO" id="GO:0000160">
    <property type="term" value="P:phosphorelay signal transduction system"/>
    <property type="evidence" value="ECO:0007669"/>
    <property type="project" value="InterPro"/>
</dbReference>
<dbReference type="GO" id="GO:0003677">
    <property type="term" value="F:DNA binding"/>
    <property type="evidence" value="ECO:0007669"/>
    <property type="project" value="UniProtKB-UniRule"/>
</dbReference>
<dbReference type="GO" id="GO:0006355">
    <property type="term" value="P:regulation of DNA-templated transcription"/>
    <property type="evidence" value="ECO:0007669"/>
    <property type="project" value="InterPro"/>
</dbReference>
<dbReference type="GO" id="GO:0043531">
    <property type="term" value="F:ADP binding"/>
    <property type="evidence" value="ECO:0007669"/>
    <property type="project" value="InterPro"/>
</dbReference>
<name>A0A1H9CBZ5_9PSEU</name>
<keyword evidence="6" id="KW-0175">Coiled coil</keyword>
<dbReference type="Gene3D" id="3.40.50.300">
    <property type="entry name" value="P-loop containing nucleotide triphosphate hydrolases"/>
    <property type="match status" value="1"/>
</dbReference>
<dbReference type="SUPFAM" id="SSF48452">
    <property type="entry name" value="TPR-like"/>
    <property type="match status" value="2"/>
</dbReference>
<dbReference type="SUPFAM" id="SSF46894">
    <property type="entry name" value="C-terminal effector domain of the bipartite response regulators"/>
    <property type="match status" value="1"/>
</dbReference>
<dbReference type="InterPro" id="IPR005158">
    <property type="entry name" value="BTAD"/>
</dbReference>
<dbReference type="Gene3D" id="1.25.40.10">
    <property type="entry name" value="Tetratricopeptide repeat domain"/>
    <property type="match status" value="2"/>
</dbReference>
<keyword evidence="4" id="KW-0804">Transcription</keyword>
<dbReference type="PANTHER" id="PTHR35807:SF1">
    <property type="entry name" value="TRANSCRIPTIONAL REGULATOR REDD"/>
    <property type="match status" value="1"/>
</dbReference>
<evidence type="ECO:0000256" key="6">
    <source>
        <dbReference type="SAM" id="Coils"/>
    </source>
</evidence>
<evidence type="ECO:0000256" key="2">
    <source>
        <dbReference type="ARBA" id="ARBA00023015"/>
    </source>
</evidence>
<reference evidence="9" key="1">
    <citation type="submission" date="2016-10" db="EMBL/GenBank/DDBJ databases">
        <authorList>
            <person name="Varghese N."/>
            <person name="Submissions S."/>
        </authorList>
    </citation>
    <scope>NUCLEOTIDE SEQUENCE [LARGE SCALE GENOMIC DNA]</scope>
    <source>
        <strain evidence="9">DSM 44437</strain>
    </source>
</reference>
<evidence type="ECO:0000313" key="8">
    <source>
        <dbReference type="EMBL" id="SEP98531.1"/>
    </source>
</evidence>
<organism evidence="8 9">
    <name type="scientific">Lentzea albida</name>
    <dbReference type="NCBI Taxonomy" id="65499"/>
    <lineage>
        <taxon>Bacteria</taxon>
        <taxon>Bacillati</taxon>
        <taxon>Actinomycetota</taxon>
        <taxon>Actinomycetes</taxon>
        <taxon>Pseudonocardiales</taxon>
        <taxon>Pseudonocardiaceae</taxon>
        <taxon>Lentzea</taxon>
    </lineage>
</organism>
<evidence type="ECO:0000256" key="4">
    <source>
        <dbReference type="ARBA" id="ARBA00023163"/>
    </source>
</evidence>
<dbReference type="PANTHER" id="PTHR35807">
    <property type="entry name" value="TRANSCRIPTIONAL REGULATOR REDD-RELATED"/>
    <property type="match status" value="1"/>
</dbReference>
<accession>A0A1H9CBZ5</accession>
<dbReference type="InterPro" id="IPR036388">
    <property type="entry name" value="WH-like_DNA-bd_sf"/>
</dbReference>
<dbReference type="AlphaFoldDB" id="A0A1H9CBZ5"/>
<gene>
    <name evidence="8" type="ORF">SAMN04488000_101877</name>
</gene>
<dbReference type="Pfam" id="PF03704">
    <property type="entry name" value="BTAD"/>
    <property type="match status" value="1"/>
</dbReference>
<dbReference type="EMBL" id="FOFV01000001">
    <property type="protein sequence ID" value="SEP98531.1"/>
    <property type="molecule type" value="Genomic_DNA"/>
</dbReference>
<dbReference type="RefSeq" id="WP_089909613.1">
    <property type="nucleotide sequence ID" value="NZ_FOFV01000001.1"/>
</dbReference>
<keyword evidence="9" id="KW-1185">Reference proteome</keyword>
<evidence type="ECO:0000259" key="7">
    <source>
        <dbReference type="PROSITE" id="PS51755"/>
    </source>
</evidence>
<dbReference type="PRINTS" id="PR00364">
    <property type="entry name" value="DISEASERSIST"/>
</dbReference>
<dbReference type="InterPro" id="IPR016032">
    <property type="entry name" value="Sig_transdc_resp-reg_C-effctor"/>
</dbReference>
<dbReference type="OrthoDB" id="3275754at2"/>
<evidence type="ECO:0000313" key="9">
    <source>
        <dbReference type="Proteomes" id="UP000199503"/>
    </source>
</evidence>
<dbReference type="SUPFAM" id="SSF52540">
    <property type="entry name" value="P-loop containing nucleoside triphosphate hydrolases"/>
    <property type="match status" value="1"/>
</dbReference>
<comment type="similarity">
    <text evidence="1">Belongs to the AfsR/DnrI/RedD regulatory family.</text>
</comment>
<dbReference type="Proteomes" id="UP000199503">
    <property type="component" value="Unassembled WGS sequence"/>
</dbReference>
<keyword evidence="3 5" id="KW-0238">DNA-binding</keyword>
<dbReference type="SMART" id="SM00862">
    <property type="entry name" value="Trans_reg_C"/>
    <property type="match status" value="1"/>
</dbReference>
<dbReference type="CDD" id="cd15831">
    <property type="entry name" value="BTAD"/>
    <property type="match status" value="1"/>
</dbReference>
<protein>
    <submittedName>
        <fullName evidence="8">DNA-binding transcriptional activator of the SARP family</fullName>
    </submittedName>
</protein>
<dbReference type="Pfam" id="PF13424">
    <property type="entry name" value="TPR_12"/>
    <property type="match status" value="1"/>
</dbReference>